<sequence length="319" mass="37857">MYIEYETAQVTKSKRGYVIKEKNPSKRVPDMLPRTDFMPTKLIRTSDMKVVYGSEVHEGYCALSYSWNQSGRILKHTVTGEIKRIDKAKHRIIYPKGDSLNLSISEGDDEESDEGEGKGKPSHKIIHTLRSFKNGFLSKESKYYQQEEYQLDYLGEVGQDYMQPNYIDNSDLGDFLGKLVQEDYYSNTGVKYVKFESILQRICQQFNISYIWYDQMCINQNNKREKQREIRNMHHIYNNAYCTVALVPEFHLEHYDINDEYLYDNYHKKAYEEFVNAENSLQNHQYFKRLWTLEEAIKAKRILFVGKNIHCWGEDLTRQ</sequence>
<evidence type="ECO:0000259" key="2">
    <source>
        <dbReference type="Pfam" id="PF06985"/>
    </source>
</evidence>
<name>A0AAD5K101_9FUNG</name>
<feature type="region of interest" description="Disordered" evidence="1">
    <location>
        <begin position="103"/>
        <end position="122"/>
    </location>
</feature>
<comment type="caution">
    <text evidence="3">The sequence shown here is derived from an EMBL/GenBank/DDBJ whole genome shotgun (WGS) entry which is preliminary data.</text>
</comment>
<evidence type="ECO:0000256" key="1">
    <source>
        <dbReference type="SAM" id="MobiDB-lite"/>
    </source>
</evidence>
<gene>
    <name evidence="3" type="ORF">BDA99DRAFT_575533</name>
</gene>
<evidence type="ECO:0000313" key="4">
    <source>
        <dbReference type="Proteomes" id="UP001209540"/>
    </source>
</evidence>
<organism evidence="3 4">
    <name type="scientific">Phascolomyces articulosus</name>
    <dbReference type="NCBI Taxonomy" id="60185"/>
    <lineage>
        <taxon>Eukaryota</taxon>
        <taxon>Fungi</taxon>
        <taxon>Fungi incertae sedis</taxon>
        <taxon>Mucoromycota</taxon>
        <taxon>Mucoromycotina</taxon>
        <taxon>Mucoromycetes</taxon>
        <taxon>Mucorales</taxon>
        <taxon>Lichtheimiaceae</taxon>
        <taxon>Phascolomyces</taxon>
    </lineage>
</organism>
<accession>A0AAD5K101</accession>
<dbReference type="Proteomes" id="UP001209540">
    <property type="component" value="Unassembled WGS sequence"/>
</dbReference>
<dbReference type="AlphaFoldDB" id="A0AAD5K101"/>
<feature type="domain" description="Heterokaryon incompatibility" evidence="2">
    <location>
        <begin position="198"/>
        <end position="295"/>
    </location>
</feature>
<dbReference type="Pfam" id="PF06985">
    <property type="entry name" value="HET"/>
    <property type="match status" value="1"/>
</dbReference>
<proteinExistence type="predicted"/>
<dbReference type="EMBL" id="JAIXMP010000033">
    <property type="protein sequence ID" value="KAI9250186.1"/>
    <property type="molecule type" value="Genomic_DNA"/>
</dbReference>
<evidence type="ECO:0000313" key="3">
    <source>
        <dbReference type="EMBL" id="KAI9250186.1"/>
    </source>
</evidence>
<reference evidence="3" key="1">
    <citation type="journal article" date="2022" name="IScience">
        <title>Evolution of zygomycete secretomes and the origins of terrestrial fungal ecologies.</title>
        <authorList>
            <person name="Chang Y."/>
            <person name="Wang Y."/>
            <person name="Mondo S."/>
            <person name="Ahrendt S."/>
            <person name="Andreopoulos W."/>
            <person name="Barry K."/>
            <person name="Beard J."/>
            <person name="Benny G.L."/>
            <person name="Blankenship S."/>
            <person name="Bonito G."/>
            <person name="Cuomo C."/>
            <person name="Desiro A."/>
            <person name="Gervers K.A."/>
            <person name="Hundley H."/>
            <person name="Kuo A."/>
            <person name="LaButti K."/>
            <person name="Lang B.F."/>
            <person name="Lipzen A."/>
            <person name="O'Donnell K."/>
            <person name="Pangilinan J."/>
            <person name="Reynolds N."/>
            <person name="Sandor L."/>
            <person name="Smith M.E."/>
            <person name="Tsang A."/>
            <person name="Grigoriev I.V."/>
            <person name="Stajich J.E."/>
            <person name="Spatafora J.W."/>
        </authorList>
    </citation>
    <scope>NUCLEOTIDE SEQUENCE</scope>
    <source>
        <strain evidence="3">RSA 2281</strain>
    </source>
</reference>
<dbReference type="PANTHER" id="PTHR33112">
    <property type="entry name" value="DOMAIN PROTEIN, PUTATIVE-RELATED"/>
    <property type="match status" value="1"/>
</dbReference>
<dbReference type="InterPro" id="IPR010730">
    <property type="entry name" value="HET"/>
</dbReference>
<reference evidence="3" key="2">
    <citation type="submission" date="2023-02" db="EMBL/GenBank/DDBJ databases">
        <authorList>
            <consortium name="DOE Joint Genome Institute"/>
            <person name="Mondo S.J."/>
            <person name="Chang Y."/>
            <person name="Wang Y."/>
            <person name="Ahrendt S."/>
            <person name="Andreopoulos W."/>
            <person name="Barry K."/>
            <person name="Beard J."/>
            <person name="Benny G.L."/>
            <person name="Blankenship S."/>
            <person name="Bonito G."/>
            <person name="Cuomo C."/>
            <person name="Desiro A."/>
            <person name="Gervers K.A."/>
            <person name="Hundley H."/>
            <person name="Kuo A."/>
            <person name="LaButti K."/>
            <person name="Lang B.F."/>
            <person name="Lipzen A."/>
            <person name="O'Donnell K."/>
            <person name="Pangilinan J."/>
            <person name="Reynolds N."/>
            <person name="Sandor L."/>
            <person name="Smith M.W."/>
            <person name="Tsang A."/>
            <person name="Grigoriev I.V."/>
            <person name="Stajich J.E."/>
            <person name="Spatafora J.W."/>
        </authorList>
    </citation>
    <scope>NUCLEOTIDE SEQUENCE</scope>
    <source>
        <strain evidence="3">RSA 2281</strain>
    </source>
</reference>
<protein>
    <recommendedName>
        <fullName evidence="2">Heterokaryon incompatibility domain-containing protein</fullName>
    </recommendedName>
</protein>
<keyword evidence="4" id="KW-1185">Reference proteome</keyword>
<dbReference type="PANTHER" id="PTHR33112:SF16">
    <property type="entry name" value="HETEROKARYON INCOMPATIBILITY DOMAIN-CONTAINING PROTEIN"/>
    <property type="match status" value="1"/>
</dbReference>
<feature type="non-terminal residue" evidence="3">
    <location>
        <position position="319"/>
    </location>
</feature>